<feature type="compositionally biased region" description="Low complexity" evidence="2">
    <location>
        <begin position="47"/>
        <end position="68"/>
    </location>
</feature>
<accession>B8CEW0</accession>
<proteinExistence type="predicted"/>
<reference evidence="4 5" key="1">
    <citation type="journal article" date="2004" name="Science">
        <title>The genome of the diatom Thalassiosira pseudonana: ecology, evolution, and metabolism.</title>
        <authorList>
            <person name="Armbrust E.V."/>
            <person name="Berges J.A."/>
            <person name="Bowler C."/>
            <person name="Green B.R."/>
            <person name="Martinez D."/>
            <person name="Putnam N.H."/>
            <person name="Zhou S."/>
            <person name="Allen A.E."/>
            <person name="Apt K.E."/>
            <person name="Bechner M."/>
            <person name="Brzezinski M.A."/>
            <person name="Chaal B.K."/>
            <person name="Chiovitti A."/>
            <person name="Davis A.K."/>
            <person name="Demarest M.S."/>
            <person name="Detter J.C."/>
            <person name="Glavina T."/>
            <person name="Goodstein D."/>
            <person name="Hadi M.Z."/>
            <person name="Hellsten U."/>
            <person name="Hildebrand M."/>
            <person name="Jenkins B.D."/>
            <person name="Jurka J."/>
            <person name="Kapitonov V.V."/>
            <person name="Kroger N."/>
            <person name="Lau W.W."/>
            <person name="Lane T.W."/>
            <person name="Larimer F.W."/>
            <person name="Lippmeier J.C."/>
            <person name="Lucas S."/>
            <person name="Medina M."/>
            <person name="Montsant A."/>
            <person name="Obornik M."/>
            <person name="Parker M.S."/>
            <person name="Palenik B."/>
            <person name="Pazour G.J."/>
            <person name="Richardson P.M."/>
            <person name="Rynearson T.A."/>
            <person name="Saito M.A."/>
            <person name="Schwartz D.C."/>
            <person name="Thamatrakoln K."/>
            <person name="Valentin K."/>
            <person name="Vardi A."/>
            <person name="Wilkerson F.P."/>
            <person name="Rokhsar D.S."/>
        </authorList>
    </citation>
    <scope>NUCLEOTIDE SEQUENCE [LARGE SCALE GENOMIC DNA]</scope>
    <source>
        <strain evidence="4 5">CCMP1335</strain>
    </source>
</reference>
<evidence type="ECO:0000256" key="3">
    <source>
        <dbReference type="SAM" id="SignalP"/>
    </source>
</evidence>
<reference evidence="4 5" key="2">
    <citation type="journal article" date="2008" name="Nature">
        <title>The Phaeodactylum genome reveals the evolutionary history of diatom genomes.</title>
        <authorList>
            <person name="Bowler C."/>
            <person name="Allen A.E."/>
            <person name="Badger J.H."/>
            <person name="Grimwood J."/>
            <person name="Jabbari K."/>
            <person name="Kuo A."/>
            <person name="Maheswari U."/>
            <person name="Martens C."/>
            <person name="Maumus F."/>
            <person name="Otillar R.P."/>
            <person name="Rayko E."/>
            <person name="Salamov A."/>
            <person name="Vandepoele K."/>
            <person name="Beszteri B."/>
            <person name="Gruber A."/>
            <person name="Heijde M."/>
            <person name="Katinka M."/>
            <person name="Mock T."/>
            <person name="Valentin K."/>
            <person name="Verret F."/>
            <person name="Berges J.A."/>
            <person name="Brownlee C."/>
            <person name="Cadoret J.P."/>
            <person name="Chiovitti A."/>
            <person name="Choi C.J."/>
            <person name="Coesel S."/>
            <person name="De Martino A."/>
            <person name="Detter J.C."/>
            <person name="Durkin C."/>
            <person name="Falciatore A."/>
            <person name="Fournet J."/>
            <person name="Haruta M."/>
            <person name="Huysman M.J."/>
            <person name="Jenkins B.D."/>
            <person name="Jiroutova K."/>
            <person name="Jorgensen R.E."/>
            <person name="Joubert Y."/>
            <person name="Kaplan A."/>
            <person name="Kroger N."/>
            <person name="Kroth P.G."/>
            <person name="La Roche J."/>
            <person name="Lindquist E."/>
            <person name="Lommer M."/>
            <person name="Martin-Jezequel V."/>
            <person name="Lopez P.J."/>
            <person name="Lucas S."/>
            <person name="Mangogna M."/>
            <person name="McGinnis K."/>
            <person name="Medlin L.K."/>
            <person name="Montsant A."/>
            <person name="Oudot-Le Secq M.P."/>
            <person name="Napoli C."/>
            <person name="Obornik M."/>
            <person name="Parker M.S."/>
            <person name="Petit J.L."/>
            <person name="Porcel B.M."/>
            <person name="Poulsen N."/>
            <person name="Robison M."/>
            <person name="Rychlewski L."/>
            <person name="Rynearson T.A."/>
            <person name="Schmutz J."/>
            <person name="Shapiro H."/>
            <person name="Siaut M."/>
            <person name="Stanley M."/>
            <person name="Sussman M.R."/>
            <person name="Taylor A.R."/>
            <person name="Vardi A."/>
            <person name="von Dassow P."/>
            <person name="Vyverman W."/>
            <person name="Willis A."/>
            <person name="Wyrwicz L.S."/>
            <person name="Rokhsar D.S."/>
            <person name="Weissenbach J."/>
            <person name="Armbrust E.V."/>
            <person name="Green B.R."/>
            <person name="Van de Peer Y."/>
            <person name="Grigoriev I.V."/>
        </authorList>
    </citation>
    <scope>NUCLEOTIDE SEQUENCE [LARGE SCALE GENOMIC DNA]</scope>
    <source>
        <strain evidence="4 5">CCMP1335</strain>
    </source>
</reference>
<evidence type="ECO:0000313" key="5">
    <source>
        <dbReference type="Proteomes" id="UP000001449"/>
    </source>
</evidence>
<feature type="chain" id="PRO_5002866550" description="Phytanoyl-CoA dioxygenase" evidence="3">
    <location>
        <begin position="25"/>
        <end position="443"/>
    </location>
</feature>
<keyword evidence="3" id="KW-0732">Signal</keyword>
<dbReference type="AlphaFoldDB" id="B8CEW0"/>
<dbReference type="STRING" id="35128.B8CEW0"/>
<keyword evidence="5" id="KW-1185">Reference proteome</keyword>
<feature type="signal peptide" evidence="3">
    <location>
        <begin position="1"/>
        <end position="24"/>
    </location>
</feature>
<feature type="compositionally biased region" description="Polar residues" evidence="2">
    <location>
        <begin position="69"/>
        <end position="94"/>
    </location>
</feature>
<sequence length="443" mass="48806">MAKISTATLFIVLATAASNKGANAFAPPTTSKSCTLNTKRYQSTQVAPPDTKATSTSSSTASPKSIPSNDSLSQTDTSSTNGQQPQQLDDITTATISPPLKRTKILKEPALHEYNFGLQDPCLTLPHGITPRVTAPEQFQLTEAQIATLEEDGVVHIKGVFDAEWVEYLRTATNEQVANPHFWAFAGTASKLYDYIQRNIWQTNKAFADFYYHSAMGHVLAQAGRTDEIRVSTDLLMVNPNKGFKWHQDNQNGPITWEDGIRFWITMDETPKEYGAPVYLKGSHRNEVVDELAVFVDIEQKGLEEYKDQLLEFRTMPGDMLIWHPKTIHKVDGPSDGIWTTYRRVLGGTVAKGGTIYTDKRGTGGVLSDLGKHGLEGGDKLSSPFFPIVYPRFDDEEAQARDAGRVGRSPKDILEKIGGLAGKASGEKFWSFFKVLGSQVGAK</sequence>
<dbReference type="eggNOG" id="ENOG502QT3Q">
    <property type="taxonomic scope" value="Eukaryota"/>
</dbReference>
<dbReference type="PANTHER" id="PTHR20883">
    <property type="entry name" value="PHYTANOYL-COA DIOXYGENASE DOMAIN CONTAINING 1"/>
    <property type="match status" value="1"/>
</dbReference>
<dbReference type="OMA" id="WITMDET"/>
<feature type="region of interest" description="Disordered" evidence="2">
    <location>
        <begin position="41"/>
        <end position="94"/>
    </location>
</feature>
<dbReference type="Pfam" id="PF05721">
    <property type="entry name" value="PhyH"/>
    <property type="match status" value="1"/>
</dbReference>
<evidence type="ECO:0008006" key="6">
    <source>
        <dbReference type="Google" id="ProtNLM"/>
    </source>
</evidence>
<evidence type="ECO:0000256" key="1">
    <source>
        <dbReference type="ARBA" id="ARBA00001962"/>
    </source>
</evidence>
<dbReference type="Proteomes" id="UP000001449">
    <property type="component" value="Chromosome 20"/>
</dbReference>
<evidence type="ECO:0000313" key="4">
    <source>
        <dbReference type="EMBL" id="EED88104.1"/>
    </source>
</evidence>
<dbReference type="PANTHER" id="PTHR20883:SF49">
    <property type="entry name" value="PHYTANOYL-COA DIOXYGENASE"/>
    <property type="match status" value="1"/>
</dbReference>
<evidence type="ECO:0000256" key="2">
    <source>
        <dbReference type="SAM" id="MobiDB-lite"/>
    </source>
</evidence>
<organism evidence="4 5">
    <name type="scientific">Thalassiosira pseudonana</name>
    <name type="common">Marine diatom</name>
    <name type="synonym">Cyclotella nana</name>
    <dbReference type="NCBI Taxonomy" id="35128"/>
    <lineage>
        <taxon>Eukaryota</taxon>
        <taxon>Sar</taxon>
        <taxon>Stramenopiles</taxon>
        <taxon>Ochrophyta</taxon>
        <taxon>Bacillariophyta</taxon>
        <taxon>Coscinodiscophyceae</taxon>
        <taxon>Thalassiosirophycidae</taxon>
        <taxon>Thalassiosirales</taxon>
        <taxon>Thalassiosiraceae</taxon>
        <taxon>Thalassiosira</taxon>
    </lineage>
</organism>
<dbReference type="PaxDb" id="35128-Thaps11557"/>
<dbReference type="Gene3D" id="2.60.120.620">
    <property type="entry name" value="q2cbj1_9rhob like domain"/>
    <property type="match status" value="1"/>
</dbReference>
<protein>
    <recommendedName>
        <fullName evidence="6">Phytanoyl-CoA dioxygenase</fullName>
    </recommendedName>
</protein>
<dbReference type="InParanoid" id="B8CEW0"/>
<name>B8CEW0_THAPS</name>
<comment type="cofactor">
    <cofactor evidence="1">
        <name>Fe cation</name>
        <dbReference type="ChEBI" id="CHEBI:24875"/>
    </cofactor>
</comment>
<dbReference type="EMBL" id="CM000652">
    <property type="protein sequence ID" value="EED88104.1"/>
    <property type="molecule type" value="Genomic_DNA"/>
</dbReference>
<dbReference type="RefSeq" id="XP_002294744.1">
    <property type="nucleotide sequence ID" value="XM_002294708.1"/>
</dbReference>
<dbReference type="SUPFAM" id="SSF51197">
    <property type="entry name" value="Clavaminate synthase-like"/>
    <property type="match status" value="1"/>
</dbReference>
<dbReference type="GeneID" id="7448548"/>
<dbReference type="InterPro" id="IPR008775">
    <property type="entry name" value="Phytyl_CoA_dOase-like"/>
</dbReference>
<dbReference type="HOGENOM" id="CLU_048053_0_0_1"/>
<dbReference type="KEGG" id="tps:THAPSDRAFT_11557"/>
<gene>
    <name evidence="4" type="ORF">THAPSDRAFT_11557</name>
</gene>